<dbReference type="InterPro" id="IPR004314">
    <property type="entry name" value="Neprosin"/>
</dbReference>
<dbReference type="PANTHER" id="PTHR31589">
    <property type="entry name" value="PROTEIN, PUTATIVE (DUF239)-RELATED-RELATED"/>
    <property type="match status" value="1"/>
</dbReference>
<accession>A0A8T0CR76</accession>
<dbReference type="Pfam" id="PF03080">
    <property type="entry name" value="Neprosin"/>
    <property type="match status" value="1"/>
</dbReference>
<dbReference type="EMBL" id="MU089647">
    <property type="protein sequence ID" value="KAF7850103.1"/>
    <property type="molecule type" value="Genomic_DNA"/>
</dbReference>
<protein>
    <recommendedName>
        <fullName evidence="1">Neprosin PEP catalytic domain-containing protein</fullName>
    </recommendedName>
</protein>
<organism evidence="2 3">
    <name type="scientific">Corymbia citriodora subsp. variegata</name>
    <dbReference type="NCBI Taxonomy" id="360336"/>
    <lineage>
        <taxon>Eukaryota</taxon>
        <taxon>Viridiplantae</taxon>
        <taxon>Streptophyta</taxon>
        <taxon>Embryophyta</taxon>
        <taxon>Tracheophyta</taxon>
        <taxon>Spermatophyta</taxon>
        <taxon>Magnoliopsida</taxon>
        <taxon>eudicotyledons</taxon>
        <taxon>Gunneridae</taxon>
        <taxon>Pentapetalae</taxon>
        <taxon>rosids</taxon>
        <taxon>malvids</taxon>
        <taxon>Myrtales</taxon>
        <taxon>Myrtaceae</taxon>
        <taxon>Myrtoideae</taxon>
        <taxon>Eucalypteae</taxon>
        <taxon>Corymbia</taxon>
    </lineage>
</organism>
<dbReference type="InterPro" id="IPR053168">
    <property type="entry name" value="Glutamic_endopeptidase"/>
</dbReference>
<evidence type="ECO:0000259" key="1">
    <source>
        <dbReference type="PROSITE" id="PS52045"/>
    </source>
</evidence>
<name>A0A8T0CR76_CORYI</name>
<reference evidence="2" key="1">
    <citation type="submission" date="2020-05" db="EMBL/GenBank/DDBJ databases">
        <title>WGS assembly of Corymbia citriodora subspecies variegata.</title>
        <authorList>
            <person name="Barry K."/>
            <person name="Hundley H."/>
            <person name="Shu S."/>
            <person name="Jenkins J."/>
            <person name="Grimwood J."/>
            <person name="Baten A."/>
        </authorList>
    </citation>
    <scope>NUCLEOTIDE SEQUENCE</scope>
    <source>
        <strain evidence="2">CV2-018</strain>
    </source>
</reference>
<evidence type="ECO:0000313" key="2">
    <source>
        <dbReference type="EMBL" id="KAF7850103.1"/>
    </source>
</evidence>
<sequence length="253" mass="28809">MKTIEGETISCIPIHKQPAFDHPLLKDHKIQMFYIVENNEENIKYGAGARMTMYNLTVPLDQFSSHNIWIQIGSPDHLSMIVVSWRGDGYRNGCYNVRCPGFVQIDREVTTNYPFYNTSVPGGTKYELQLGVEQKYRLGRIGNWWLIVKDDPPVKVGYWPKEIVTCLRNGSLHAAWGGVGQEASSGFCPQLGSGYCPDSGYDYAAYFRSMYWLNRFSARLQPSEKIQDRNDRNVRKMGYTLSYGGPGGYCRSP</sequence>
<proteinExistence type="predicted"/>
<dbReference type="InterPro" id="IPR025521">
    <property type="entry name" value="Neprosin_propep"/>
</dbReference>
<gene>
    <name evidence="2" type="ORF">BT93_L5860</name>
</gene>
<evidence type="ECO:0000313" key="3">
    <source>
        <dbReference type="Proteomes" id="UP000806378"/>
    </source>
</evidence>
<dbReference type="Proteomes" id="UP000806378">
    <property type="component" value="Unassembled WGS sequence"/>
</dbReference>
<dbReference type="Gramene" id="rna-gnl|WGS:JABURB|Cocit.L5860.1">
    <property type="protein sequence ID" value="cds-KAF7850103.1"/>
    <property type="gene ID" value="gene-BT93_L5860"/>
</dbReference>
<keyword evidence="3" id="KW-1185">Reference proteome</keyword>
<feature type="domain" description="Neprosin PEP catalytic" evidence="1">
    <location>
        <begin position="25"/>
        <end position="251"/>
    </location>
</feature>
<dbReference type="OrthoDB" id="1858978at2759"/>
<dbReference type="Pfam" id="PF14365">
    <property type="entry name" value="Neprosin_AP"/>
    <property type="match status" value="1"/>
</dbReference>
<dbReference type="AlphaFoldDB" id="A0A8T0CR76"/>
<comment type="caution">
    <text evidence="2">The sequence shown here is derived from an EMBL/GenBank/DDBJ whole genome shotgun (WGS) entry which is preliminary data.</text>
</comment>
<dbReference type="PANTHER" id="PTHR31589:SF232">
    <property type="entry name" value="NEPROSIN DOMAIN-CONTAINING PROTEIN"/>
    <property type="match status" value="1"/>
</dbReference>
<dbReference type="PROSITE" id="PS52045">
    <property type="entry name" value="NEPROSIN_PEP_CD"/>
    <property type="match status" value="1"/>
</dbReference>